<evidence type="ECO:0000256" key="1">
    <source>
        <dbReference type="HAMAP-Rule" id="MF_00697"/>
    </source>
</evidence>
<dbReference type="InterPro" id="IPR007801">
    <property type="entry name" value="MbnB/TglH/ChrH"/>
</dbReference>
<dbReference type="SUPFAM" id="SSF51658">
    <property type="entry name" value="Xylose isomerase-like"/>
    <property type="match status" value="1"/>
</dbReference>
<dbReference type="PANTHER" id="PTHR42194:SF1">
    <property type="entry name" value="UPF0276 PROTEIN HI_1600"/>
    <property type="match status" value="1"/>
</dbReference>
<dbReference type="AlphaFoldDB" id="A0A0P0NYV4"/>
<reference evidence="2 3" key="1">
    <citation type="submission" date="2015-10" db="EMBL/GenBank/DDBJ databases">
        <title>Conservation of the essential genome among Caulobacter and Brevundimonas species.</title>
        <authorList>
            <person name="Scott D."/>
            <person name="Ely B."/>
        </authorList>
    </citation>
    <scope>NUCLEOTIDE SEQUENCE [LARGE SCALE GENOMIC DNA]</scope>
    <source>
        <strain evidence="2 3">CB4</strain>
    </source>
</reference>
<proteinExistence type="inferred from homology"/>
<evidence type="ECO:0000313" key="3">
    <source>
        <dbReference type="Proteomes" id="UP000056905"/>
    </source>
</evidence>
<accession>A0A0P0NYV4</accession>
<dbReference type="PANTHER" id="PTHR42194">
    <property type="entry name" value="UPF0276 PROTEIN HI_1600"/>
    <property type="match status" value="1"/>
</dbReference>
<protein>
    <recommendedName>
        <fullName evidence="1">UPF0276 protein AQ619_07100</fullName>
    </recommendedName>
</protein>
<dbReference type="Gene3D" id="3.20.20.150">
    <property type="entry name" value="Divalent-metal-dependent TIM barrel enzymes"/>
    <property type="match status" value="1"/>
</dbReference>
<gene>
    <name evidence="2" type="ORF">AQ619_07100</name>
</gene>
<dbReference type="OrthoDB" id="9763101at2"/>
<dbReference type="NCBIfam" id="NF003818">
    <property type="entry name" value="PRK05409.1"/>
    <property type="match status" value="1"/>
</dbReference>
<name>A0A0P0NYV4_9CAUL</name>
<dbReference type="RefSeq" id="WP_062145846.1">
    <property type="nucleotide sequence ID" value="NZ_CP013002.1"/>
</dbReference>
<dbReference type="Pfam" id="PF05114">
    <property type="entry name" value="MbnB_TglH_ChrH"/>
    <property type="match status" value="1"/>
</dbReference>
<dbReference type="InterPro" id="IPR036237">
    <property type="entry name" value="Xyl_isomerase-like_sf"/>
</dbReference>
<organism evidence="2 3">
    <name type="scientific">Caulobacter henricii</name>
    <dbReference type="NCBI Taxonomy" id="69395"/>
    <lineage>
        <taxon>Bacteria</taxon>
        <taxon>Pseudomonadati</taxon>
        <taxon>Pseudomonadota</taxon>
        <taxon>Alphaproteobacteria</taxon>
        <taxon>Caulobacterales</taxon>
        <taxon>Caulobacteraceae</taxon>
        <taxon>Caulobacter</taxon>
    </lineage>
</organism>
<dbReference type="STRING" id="69395.AQ619_07100"/>
<evidence type="ECO:0000313" key="2">
    <source>
        <dbReference type="EMBL" id="ALL13136.1"/>
    </source>
</evidence>
<dbReference type="EMBL" id="CP013002">
    <property type="protein sequence ID" value="ALL13136.1"/>
    <property type="molecule type" value="Genomic_DNA"/>
</dbReference>
<dbReference type="KEGG" id="chq:AQ619_07100"/>
<sequence>MHPGHHERTAGGGLPPAAVGLGLRREHASELLSRRAEVGFIEVHAENYMAAGGAARDLLERLSAIYPISLHGVALSLGGVEPPDRGHLLALKELVDWVRPAAVSEHLAWSAHDGVYFNDLLPVSYSYAALARISDNINIVQDFIGRAIMLENPARYYHLAGGDIEETEFLQKLSERTGCGLLLDINNVFVSAQNLGFSASRYLENFPIDLIGEIHLAGHDSIILETGGRKLLDSHGAPISDPVWELYFDLLARIGPRPTLIERDNDVPPFEELVSELRRARRLLGQVGGDHV</sequence>
<keyword evidence="3" id="KW-1185">Reference proteome</keyword>
<dbReference type="Proteomes" id="UP000056905">
    <property type="component" value="Chromosome"/>
</dbReference>
<comment type="similarity">
    <text evidence="1">Belongs to the UPF0276 family.</text>
</comment>
<dbReference type="HAMAP" id="MF_00697">
    <property type="entry name" value="UPF0276"/>
    <property type="match status" value="1"/>
</dbReference>